<keyword evidence="6" id="KW-1185">Reference proteome</keyword>
<accession>A0AAW0B7A0</accession>
<sequence>MAETEPYKKVVLVTGANQGIGYALVKLLAERGHIVYLGARNKELGVQAAKQLQDEHSLDVHFLHLDVLDGELIAAAKDKIEKDQGRLDVLVNNAAVACPLIKPSESNHEEYRKTFDTNFFAIVHLTTTLIPLIRLSPTGYGAIVNITSGLGSNSDRAGPEANPLYSYANAYGASKAALNSYTISLATDLREERIRVNCICPGYVTTKLNGFREGRTPENAAGLFLEWVEVGPGDDDKTCMFYSNGKQKQW</sequence>
<keyword evidence="2" id="KW-0521">NADP</keyword>
<dbReference type="InterPro" id="IPR036291">
    <property type="entry name" value="NAD(P)-bd_dom_sf"/>
</dbReference>
<dbReference type="PRINTS" id="PR00080">
    <property type="entry name" value="SDRFAMILY"/>
</dbReference>
<organism evidence="5 6">
    <name type="scientific">Paramarasmius palmivorus</name>
    <dbReference type="NCBI Taxonomy" id="297713"/>
    <lineage>
        <taxon>Eukaryota</taxon>
        <taxon>Fungi</taxon>
        <taxon>Dikarya</taxon>
        <taxon>Basidiomycota</taxon>
        <taxon>Agaricomycotina</taxon>
        <taxon>Agaricomycetes</taxon>
        <taxon>Agaricomycetidae</taxon>
        <taxon>Agaricales</taxon>
        <taxon>Marasmiineae</taxon>
        <taxon>Marasmiaceae</taxon>
        <taxon>Paramarasmius</taxon>
    </lineage>
</organism>
<dbReference type="GO" id="GO:0016491">
    <property type="term" value="F:oxidoreductase activity"/>
    <property type="evidence" value="ECO:0007669"/>
    <property type="project" value="UniProtKB-KW"/>
</dbReference>
<evidence type="ECO:0000256" key="3">
    <source>
        <dbReference type="ARBA" id="ARBA00023002"/>
    </source>
</evidence>
<dbReference type="EMBL" id="JAYKXP010000170">
    <property type="protein sequence ID" value="KAK7021398.1"/>
    <property type="molecule type" value="Genomic_DNA"/>
</dbReference>
<dbReference type="PANTHER" id="PTHR43963">
    <property type="entry name" value="CARBONYL REDUCTASE 1-RELATED"/>
    <property type="match status" value="1"/>
</dbReference>
<gene>
    <name evidence="5" type="ORF">VNI00_017397</name>
</gene>
<evidence type="ECO:0000256" key="4">
    <source>
        <dbReference type="RuleBase" id="RU000363"/>
    </source>
</evidence>
<dbReference type="PANTHER" id="PTHR43963:SF6">
    <property type="entry name" value="CHAIN DEHYDROGENASE FAMILY PROTEIN, PUTATIVE (AFU_ORTHOLOGUE AFUA_3G15350)-RELATED"/>
    <property type="match status" value="1"/>
</dbReference>
<evidence type="ECO:0000256" key="2">
    <source>
        <dbReference type="ARBA" id="ARBA00022857"/>
    </source>
</evidence>
<dbReference type="InterPro" id="IPR002347">
    <property type="entry name" value="SDR_fam"/>
</dbReference>
<proteinExistence type="inferred from homology"/>
<dbReference type="Proteomes" id="UP001383192">
    <property type="component" value="Unassembled WGS sequence"/>
</dbReference>
<evidence type="ECO:0000313" key="5">
    <source>
        <dbReference type="EMBL" id="KAK7021398.1"/>
    </source>
</evidence>
<dbReference type="Gene3D" id="3.40.50.720">
    <property type="entry name" value="NAD(P)-binding Rossmann-like Domain"/>
    <property type="match status" value="1"/>
</dbReference>
<dbReference type="AlphaFoldDB" id="A0AAW0B7A0"/>
<comment type="similarity">
    <text evidence="1 4">Belongs to the short-chain dehydrogenases/reductases (SDR) family.</text>
</comment>
<dbReference type="Pfam" id="PF00106">
    <property type="entry name" value="adh_short"/>
    <property type="match status" value="1"/>
</dbReference>
<evidence type="ECO:0000313" key="6">
    <source>
        <dbReference type="Proteomes" id="UP001383192"/>
    </source>
</evidence>
<evidence type="ECO:0008006" key="7">
    <source>
        <dbReference type="Google" id="ProtNLM"/>
    </source>
</evidence>
<keyword evidence="3" id="KW-0560">Oxidoreductase</keyword>
<evidence type="ECO:0000256" key="1">
    <source>
        <dbReference type="ARBA" id="ARBA00006484"/>
    </source>
</evidence>
<dbReference type="PRINTS" id="PR00081">
    <property type="entry name" value="GDHRDH"/>
</dbReference>
<reference evidence="5 6" key="1">
    <citation type="submission" date="2024-01" db="EMBL/GenBank/DDBJ databases">
        <title>A draft genome for a cacao thread blight-causing isolate of Paramarasmius palmivorus.</title>
        <authorList>
            <person name="Baruah I.K."/>
            <person name="Bukari Y."/>
            <person name="Amoako-Attah I."/>
            <person name="Meinhardt L.W."/>
            <person name="Bailey B.A."/>
            <person name="Cohen S.P."/>
        </authorList>
    </citation>
    <scope>NUCLEOTIDE SEQUENCE [LARGE SCALE GENOMIC DNA]</scope>
    <source>
        <strain evidence="5 6">GH-12</strain>
    </source>
</reference>
<dbReference type="SUPFAM" id="SSF51735">
    <property type="entry name" value="NAD(P)-binding Rossmann-fold domains"/>
    <property type="match status" value="1"/>
</dbReference>
<protein>
    <recommendedName>
        <fullName evidence="7">NAD(P)-binding protein</fullName>
    </recommendedName>
</protein>
<comment type="caution">
    <text evidence="5">The sequence shown here is derived from an EMBL/GenBank/DDBJ whole genome shotgun (WGS) entry which is preliminary data.</text>
</comment>
<name>A0AAW0B7A0_9AGAR</name>